<dbReference type="Proteomes" id="UP000483078">
    <property type="component" value="Unassembled WGS sequence"/>
</dbReference>
<keyword evidence="8" id="KW-0625">Polysaccharide transport</keyword>
<feature type="domain" description="SLBB" evidence="17">
    <location>
        <begin position="241"/>
        <end position="323"/>
    </location>
</feature>
<evidence type="ECO:0000259" key="16">
    <source>
        <dbReference type="Pfam" id="PF02563"/>
    </source>
</evidence>
<feature type="domain" description="SLBB" evidence="17">
    <location>
        <begin position="157"/>
        <end position="235"/>
    </location>
</feature>
<evidence type="ECO:0000256" key="1">
    <source>
        <dbReference type="ARBA" id="ARBA00004571"/>
    </source>
</evidence>
<proteinExistence type="inferred from homology"/>
<name>A0A7C9LM91_9RHOB</name>
<keyword evidence="9" id="KW-0406">Ion transport</keyword>
<keyword evidence="14" id="KW-0449">Lipoprotein</keyword>
<dbReference type="RefSeq" id="WP_273248434.1">
    <property type="nucleotide sequence ID" value="NZ_VENJ01000005.1"/>
</dbReference>
<keyword evidence="3" id="KW-0813">Transport</keyword>
<dbReference type="PANTHER" id="PTHR33619">
    <property type="entry name" value="POLYSACCHARIDE EXPORT PROTEIN GFCE-RELATED"/>
    <property type="match status" value="1"/>
</dbReference>
<dbReference type="GO" id="GO:0006811">
    <property type="term" value="P:monoatomic ion transport"/>
    <property type="evidence" value="ECO:0007669"/>
    <property type="project" value="UniProtKB-KW"/>
</dbReference>
<keyword evidence="10" id="KW-0626">Porin</keyword>
<evidence type="ECO:0000313" key="19">
    <source>
        <dbReference type="Proteomes" id="UP000483078"/>
    </source>
</evidence>
<evidence type="ECO:0000256" key="10">
    <source>
        <dbReference type="ARBA" id="ARBA00023114"/>
    </source>
</evidence>
<feature type="signal peptide" evidence="15">
    <location>
        <begin position="1"/>
        <end position="18"/>
    </location>
</feature>
<dbReference type="Gene3D" id="3.30.1950.10">
    <property type="entry name" value="wza like domain"/>
    <property type="match status" value="1"/>
</dbReference>
<dbReference type="InterPro" id="IPR049712">
    <property type="entry name" value="Poly_export"/>
</dbReference>
<evidence type="ECO:0000256" key="6">
    <source>
        <dbReference type="ARBA" id="ARBA00022692"/>
    </source>
</evidence>
<evidence type="ECO:0000313" key="18">
    <source>
        <dbReference type="EMBL" id="MTJ03842.1"/>
    </source>
</evidence>
<evidence type="ECO:0000259" key="17">
    <source>
        <dbReference type="Pfam" id="PF22461"/>
    </source>
</evidence>
<feature type="domain" description="Polysaccharide export protein N-terminal" evidence="16">
    <location>
        <begin position="68"/>
        <end position="151"/>
    </location>
</feature>
<comment type="subcellular location">
    <subcellularLocation>
        <location evidence="1">Cell outer membrane</location>
        <topology evidence="1">Multi-pass membrane protein</topology>
    </subcellularLocation>
</comment>
<comment type="similarity">
    <text evidence="2">Belongs to the BexD/CtrA/VexA family.</text>
</comment>
<reference evidence="18 19" key="1">
    <citation type="submission" date="2019-06" db="EMBL/GenBank/DDBJ databases">
        <title>Enrichment of Autotrophic Halophilic Microorganisms from Red Sea Brine Pool Using Microbial Electrosynthesis System.</title>
        <authorList>
            <person name="Alqahtani M.F."/>
            <person name="Bajracharya S."/>
            <person name="Katuri K.P."/>
            <person name="Ali M."/>
            <person name="Saikaly P.E."/>
        </authorList>
    </citation>
    <scope>NUCLEOTIDE SEQUENCE [LARGE SCALE GENOMIC DNA]</scope>
    <source>
        <strain evidence="18">MES6</strain>
    </source>
</reference>
<dbReference type="Gene3D" id="3.10.560.10">
    <property type="entry name" value="Outer membrane lipoprotein wza domain like"/>
    <property type="match status" value="2"/>
</dbReference>
<evidence type="ECO:0000256" key="8">
    <source>
        <dbReference type="ARBA" id="ARBA00023047"/>
    </source>
</evidence>
<evidence type="ECO:0000256" key="12">
    <source>
        <dbReference type="ARBA" id="ARBA00023139"/>
    </source>
</evidence>
<dbReference type="Pfam" id="PF22461">
    <property type="entry name" value="SLBB_2"/>
    <property type="match status" value="2"/>
</dbReference>
<sequence length="353" mass="38710">MRSFILVLAMAFGLAACTEGFVSFPVTSSAQKDVPEDVEIIRLDETNITSFARPSRRHVQSNIPSGNGWNYRVGVGDIISVIVFDHPELTLPAGPQRTAEESGFRVQADGTFFFPYVGQVMAEGRTLEDIRGELTGRLATYIPDPQLEVRVAAFNSQKVVVSGEVKTPNRQPLTTTPLTLAAAVSEAGGLTERGDAREITIQRGNRRYRVDMAGFLNEGMRRNNPTLQDGDVINVPRRQAQEAFLLGQIKKPDVIDLSQDTVTLTQAISRLGGLDEIRADARGIFVFRKRHPGITVFQLDTSSPTGMLLGTQFVLEPGDVVYVVRSPLMRWNDTISALLPSVRAIDLVDSVAN</sequence>
<evidence type="ECO:0000256" key="2">
    <source>
        <dbReference type="ARBA" id="ARBA00009450"/>
    </source>
</evidence>
<evidence type="ECO:0000256" key="5">
    <source>
        <dbReference type="ARBA" id="ARBA00022597"/>
    </source>
</evidence>
<evidence type="ECO:0000256" key="14">
    <source>
        <dbReference type="ARBA" id="ARBA00023288"/>
    </source>
</evidence>
<organism evidence="18 19">
    <name type="scientific">Sediminimonas qiaohouensis</name>
    <dbReference type="NCBI Taxonomy" id="552061"/>
    <lineage>
        <taxon>Bacteria</taxon>
        <taxon>Pseudomonadati</taxon>
        <taxon>Pseudomonadota</taxon>
        <taxon>Alphaproteobacteria</taxon>
        <taxon>Rhodobacterales</taxon>
        <taxon>Roseobacteraceae</taxon>
        <taxon>Sediminimonas</taxon>
    </lineage>
</organism>
<feature type="chain" id="PRO_5028830702" evidence="15">
    <location>
        <begin position="19"/>
        <end position="353"/>
    </location>
</feature>
<evidence type="ECO:0000256" key="3">
    <source>
        <dbReference type="ARBA" id="ARBA00022448"/>
    </source>
</evidence>
<keyword evidence="4" id="KW-1134">Transmembrane beta strand</keyword>
<evidence type="ECO:0000256" key="13">
    <source>
        <dbReference type="ARBA" id="ARBA00023237"/>
    </source>
</evidence>
<evidence type="ECO:0000256" key="15">
    <source>
        <dbReference type="SAM" id="SignalP"/>
    </source>
</evidence>
<comment type="caution">
    <text evidence="18">The sequence shown here is derived from an EMBL/GenBank/DDBJ whole genome shotgun (WGS) entry which is preliminary data.</text>
</comment>
<keyword evidence="13" id="KW-0998">Cell outer membrane</keyword>
<evidence type="ECO:0000256" key="9">
    <source>
        <dbReference type="ARBA" id="ARBA00023065"/>
    </source>
</evidence>
<dbReference type="InterPro" id="IPR054765">
    <property type="entry name" value="SLBB_dom"/>
</dbReference>
<dbReference type="EMBL" id="VENJ01000005">
    <property type="protein sequence ID" value="MTJ03842.1"/>
    <property type="molecule type" value="Genomic_DNA"/>
</dbReference>
<evidence type="ECO:0000256" key="4">
    <source>
        <dbReference type="ARBA" id="ARBA00022452"/>
    </source>
</evidence>
<dbReference type="GO" id="GO:0015288">
    <property type="term" value="F:porin activity"/>
    <property type="evidence" value="ECO:0007669"/>
    <property type="project" value="UniProtKB-KW"/>
</dbReference>
<keyword evidence="5" id="KW-0762">Sugar transport</keyword>
<accession>A0A7C9LM91</accession>
<evidence type="ECO:0000256" key="11">
    <source>
        <dbReference type="ARBA" id="ARBA00023136"/>
    </source>
</evidence>
<keyword evidence="7 15" id="KW-0732">Signal</keyword>
<evidence type="ECO:0000256" key="7">
    <source>
        <dbReference type="ARBA" id="ARBA00022729"/>
    </source>
</evidence>
<keyword evidence="6" id="KW-0812">Transmembrane</keyword>
<dbReference type="PANTHER" id="PTHR33619:SF3">
    <property type="entry name" value="POLYSACCHARIDE EXPORT PROTEIN GFCE-RELATED"/>
    <property type="match status" value="1"/>
</dbReference>
<keyword evidence="12" id="KW-0564">Palmitate</keyword>
<dbReference type="AlphaFoldDB" id="A0A7C9LM91"/>
<keyword evidence="11" id="KW-0472">Membrane</keyword>
<dbReference type="GO" id="GO:0015159">
    <property type="term" value="F:polysaccharide transmembrane transporter activity"/>
    <property type="evidence" value="ECO:0007669"/>
    <property type="project" value="InterPro"/>
</dbReference>
<gene>
    <name evidence="18" type="ORF">FH759_03975</name>
</gene>
<dbReference type="InterPro" id="IPR003715">
    <property type="entry name" value="Poly_export_N"/>
</dbReference>
<protein>
    <submittedName>
        <fullName evidence="18">Sugar ABC transporter substrate-binding protein</fullName>
    </submittedName>
</protein>
<dbReference type="PROSITE" id="PS51257">
    <property type="entry name" value="PROKAR_LIPOPROTEIN"/>
    <property type="match status" value="1"/>
</dbReference>
<dbReference type="GO" id="GO:0009279">
    <property type="term" value="C:cell outer membrane"/>
    <property type="evidence" value="ECO:0007669"/>
    <property type="project" value="UniProtKB-SubCell"/>
</dbReference>
<dbReference type="GO" id="GO:0046930">
    <property type="term" value="C:pore complex"/>
    <property type="evidence" value="ECO:0007669"/>
    <property type="project" value="UniProtKB-KW"/>
</dbReference>
<dbReference type="Pfam" id="PF02563">
    <property type="entry name" value="Poly_export"/>
    <property type="match status" value="1"/>
</dbReference>